<accession>A0A5S4FL78</accession>
<dbReference type="InterPro" id="IPR037523">
    <property type="entry name" value="VOC_core"/>
</dbReference>
<dbReference type="PROSITE" id="PS00934">
    <property type="entry name" value="GLYOXALASE_I_1"/>
    <property type="match status" value="1"/>
</dbReference>
<keyword evidence="5" id="KW-1185">Reference proteome</keyword>
<evidence type="ECO:0000259" key="3">
    <source>
        <dbReference type="PROSITE" id="PS51819"/>
    </source>
</evidence>
<feature type="region of interest" description="Disordered" evidence="2">
    <location>
        <begin position="128"/>
        <end position="147"/>
    </location>
</feature>
<evidence type="ECO:0000313" key="5">
    <source>
        <dbReference type="Proteomes" id="UP000309128"/>
    </source>
</evidence>
<sequence length="147" mass="15720">MSFQTGHIGLNVTDLDKSKEFYQRVFGFTVAGESQQDERRYAFLAQDGTLVLTLWQQSAGRFAAALPGLHHLSFQVADLAAVREAEAVIKEIGATLHHDGVVPHGEGASSGGLFFEDPDGIRLEIYAPDGAGDRPAPTSGAPTCGFF</sequence>
<feature type="domain" description="VOC" evidence="3">
    <location>
        <begin position="4"/>
        <end position="128"/>
    </location>
</feature>
<dbReference type="PANTHER" id="PTHR36113:SF1">
    <property type="entry name" value="GLYOXALASE_BLEOMYCIN RESISTANCE PROTEIN_DIOXYGENASE"/>
    <property type="match status" value="1"/>
</dbReference>
<keyword evidence="1" id="KW-0479">Metal-binding</keyword>
<evidence type="ECO:0000256" key="1">
    <source>
        <dbReference type="ARBA" id="ARBA00022723"/>
    </source>
</evidence>
<dbReference type="EMBL" id="VCKY01000043">
    <property type="protein sequence ID" value="TMR21395.1"/>
    <property type="molecule type" value="Genomic_DNA"/>
</dbReference>
<dbReference type="AlphaFoldDB" id="A0A5S4FL78"/>
<evidence type="ECO:0000256" key="2">
    <source>
        <dbReference type="SAM" id="MobiDB-lite"/>
    </source>
</evidence>
<dbReference type="PANTHER" id="PTHR36113">
    <property type="entry name" value="LYASE, PUTATIVE-RELATED-RELATED"/>
    <property type="match status" value="1"/>
</dbReference>
<dbReference type="InterPro" id="IPR029068">
    <property type="entry name" value="Glyas_Bleomycin-R_OHBP_Dase"/>
</dbReference>
<dbReference type="InterPro" id="IPR004360">
    <property type="entry name" value="Glyas_Fos-R_dOase_dom"/>
</dbReference>
<protein>
    <submittedName>
        <fullName evidence="4">VOC family protein</fullName>
    </submittedName>
</protein>
<proteinExistence type="predicted"/>
<dbReference type="InterPro" id="IPR051332">
    <property type="entry name" value="Fosfomycin_Res_Enzymes"/>
</dbReference>
<dbReference type="GO" id="GO:0004462">
    <property type="term" value="F:lactoylglutathione lyase activity"/>
    <property type="evidence" value="ECO:0007669"/>
    <property type="project" value="InterPro"/>
</dbReference>
<organism evidence="4 5">
    <name type="scientific">Nonomuraea turkmeniaca</name>
    <dbReference type="NCBI Taxonomy" id="103838"/>
    <lineage>
        <taxon>Bacteria</taxon>
        <taxon>Bacillati</taxon>
        <taxon>Actinomycetota</taxon>
        <taxon>Actinomycetes</taxon>
        <taxon>Streptosporangiales</taxon>
        <taxon>Streptosporangiaceae</taxon>
        <taxon>Nonomuraea</taxon>
    </lineage>
</organism>
<dbReference type="CDD" id="cd06587">
    <property type="entry name" value="VOC"/>
    <property type="match status" value="1"/>
</dbReference>
<evidence type="ECO:0000313" key="4">
    <source>
        <dbReference type="EMBL" id="TMR21395.1"/>
    </source>
</evidence>
<dbReference type="InterPro" id="IPR018146">
    <property type="entry name" value="Glyoxalase_1_CS"/>
</dbReference>
<comment type="caution">
    <text evidence="4">The sequence shown here is derived from an EMBL/GenBank/DDBJ whole genome shotgun (WGS) entry which is preliminary data.</text>
</comment>
<dbReference type="OrthoDB" id="115162at2"/>
<gene>
    <name evidence="4" type="ORF">ETD86_15290</name>
</gene>
<dbReference type="PROSITE" id="PS51819">
    <property type="entry name" value="VOC"/>
    <property type="match status" value="1"/>
</dbReference>
<dbReference type="Proteomes" id="UP000309128">
    <property type="component" value="Unassembled WGS sequence"/>
</dbReference>
<dbReference type="SUPFAM" id="SSF54593">
    <property type="entry name" value="Glyoxalase/Bleomycin resistance protein/Dihydroxybiphenyl dioxygenase"/>
    <property type="match status" value="1"/>
</dbReference>
<dbReference type="Gene3D" id="3.10.180.10">
    <property type="entry name" value="2,3-Dihydroxybiphenyl 1,2-Dioxygenase, domain 1"/>
    <property type="match status" value="1"/>
</dbReference>
<reference evidence="4 5" key="1">
    <citation type="submission" date="2019-05" db="EMBL/GenBank/DDBJ databases">
        <title>Draft genome sequence of Nonomuraea turkmeniaca DSM 43926.</title>
        <authorList>
            <person name="Saricaoglu S."/>
            <person name="Isik K."/>
        </authorList>
    </citation>
    <scope>NUCLEOTIDE SEQUENCE [LARGE SCALE GENOMIC DNA]</scope>
    <source>
        <strain evidence="4 5">DSM 43926</strain>
    </source>
</reference>
<name>A0A5S4FL78_9ACTN</name>
<dbReference type="RefSeq" id="WP_138666812.1">
    <property type="nucleotide sequence ID" value="NZ_VCKY01000043.1"/>
</dbReference>
<dbReference type="GO" id="GO:0046872">
    <property type="term" value="F:metal ion binding"/>
    <property type="evidence" value="ECO:0007669"/>
    <property type="project" value="UniProtKB-KW"/>
</dbReference>
<dbReference type="Pfam" id="PF00903">
    <property type="entry name" value="Glyoxalase"/>
    <property type="match status" value="1"/>
</dbReference>